<keyword evidence="2" id="KW-0472">Membrane</keyword>
<evidence type="ECO:0000256" key="2">
    <source>
        <dbReference type="SAM" id="Phobius"/>
    </source>
</evidence>
<sequence>MTITPAAGRKPKEKLDYFSHDVNMRNDEGLAYMMAKYRSPVPYAAYTMLLEMIYGSANGYFIFVNERLLVLLSEKIYFTFENTETLLREMIIAGLWDQEKYQQYNVLTSKSLQSRYMKIVQRRKSLTLVAELLLINPYNEIESGYELKKNQGIQIVNIDTIINVTSTPINVTSTPISVTLNDQREREKKKNIYLSLDEIFENKNVDQIPQHYKNYLALNPDYNRAEEIEKIQARLGGGNLTAESHNALVDCLEIAKTDAPGPAPDKRTPITFEEAREKLTGQIWQEAVCATRGFDIDQFAEFTRKWLETKRLVNGWQWPSSHLATYLIDDFEKHLRKNGKTTKRNSNKSHGLAQNDGEGFGEL</sequence>
<accession>A0A644TY39</accession>
<protein>
    <recommendedName>
        <fullName evidence="3">Lin1244/Lin1753-like N-terminal domain-containing protein</fullName>
    </recommendedName>
</protein>
<keyword evidence="2" id="KW-1133">Transmembrane helix</keyword>
<reference evidence="4" key="1">
    <citation type="submission" date="2019-08" db="EMBL/GenBank/DDBJ databases">
        <authorList>
            <person name="Kucharzyk K."/>
            <person name="Murdoch R.W."/>
            <person name="Higgins S."/>
            <person name="Loffler F."/>
        </authorList>
    </citation>
    <scope>NUCLEOTIDE SEQUENCE</scope>
</reference>
<dbReference type="EMBL" id="VSSQ01000062">
    <property type="protein sequence ID" value="MPL71875.1"/>
    <property type="molecule type" value="Genomic_DNA"/>
</dbReference>
<dbReference type="Pfam" id="PF14297">
    <property type="entry name" value="Lin1244_N"/>
    <property type="match status" value="1"/>
</dbReference>
<comment type="caution">
    <text evidence="4">The sequence shown here is derived from an EMBL/GenBank/DDBJ whole genome shotgun (WGS) entry which is preliminary data.</text>
</comment>
<dbReference type="PANTHER" id="PTHR39196">
    <property type="entry name" value="PRIMOSOME, DNAD SUBUNIT"/>
    <property type="match status" value="1"/>
</dbReference>
<feature type="transmembrane region" description="Helical" evidence="2">
    <location>
        <begin position="43"/>
        <end position="63"/>
    </location>
</feature>
<gene>
    <name evidence="4" type="ORF">SDC9_17654</name>
</gene>
<dbReference type="InterPro" id="IPR025400">
    <property type="entry name" value="Lin1244/Lin1753-like_N"/>
</dbReference>
<feature type="domain" description="Lin1244/Lin1753-like N-terminal" evidence="3">
    <location>
        <begin position="17"/>
        <end position="111"/>
    </location>
</feature>
<proteinExistence type="predicted"/>
<feature type="region of interest" description="Disordered" evidence="1">
    <location>
        <begin position="339"/>
        <end position="363"/>
    </location>
</feature>
<keyword evidence="2" id="KW-0812">Transmembrane</keyword>
<dbReference type="AlphaFoldDB" id="A0A644TY39"/>
<evidence type="ECO:0000259" key="3">
    <source>
        <dbReference type="Pfam" id="PF14297"/>
    </source>
</evidence>
<dbReference type="PANTHER" id="PTHR39196:SF1">
    <property type="entry name" value="PRIMOSOME, DNAD SUBUNIT"/>
    <property type="match status" value="1"/>
</dbReference>
<name>A0A644TY39_9ZZZZ</name>
<evidence type="ECO:0000313" key="4">
    <source>
        <dbReference type="EMBL" id="MPL71875.1"/>
    </source>
</evidence>
<organism evidence="4">
    <name type="scientific">bioreactor metagenome</name>
    <dbReference type="NCBI Taxonomy" id="1076179"/>
    <lineage>
        <taxon>unclassified sequences</taxon>
        <taxon>metagenomes</taxon>
        <taxon>ecological metagenomes</taxon>
    </lineage>
</organism>
<evidence type="ECO:0000256" key="1">
    <source>
        <dbReference type="SAM" id="MobiDB-lite"/>
    </source>
</evidence>